<dbReference type="EMBL" id="GL945440">
    <property type="protein sequence ID" value="EGO20439.1"/>
    <property type="molecule type" value="Genomic_DNA"/>
</dbReference>
<dbReference type="InterPro" id="IPR019419">
    <property type="entry name" value="AIM19"/>
</dbReference>
<dbReference type="PANTHER" id="PTHR28177">
    <property type="entry name" value="ALTERED INHERITANCE OF MITOCHONDRIA PROTEIN 19, MITOCHONDRIAL"/>
    <property type="match status" value="1"/>
</dbReference>
<feature type="compositionally biased region" description="Low complexity" evidence="1">
    <location>
        <begin position="7"/>
        <end position="16"/>
    </location>
</feature>
<dbReference type="OrthoDB" id="5554402at2759"/>
<keyword evidence="2" id="KW-0812">Transmembrane</keyword>
<keyword evidence="2" id="KW-1133">Transmembrane helix</keyword>
<dbReference type="Proteomes" id="UP000008064">
    <property type="component" value="Unassembled WGS sequence"/>
</dbReference>
<dbReference type="KEGG" id="sla:SERLADRAFT_399272"/>
<evidence type="ECO:0000256" key="2">
    <source>
        <dbReference type="SAM" id="Phobius"/>
    </source>
</evidence>
<dbReference type="GeneID" id="18811942"/>
<sequence>MSDRSSSKSTGSGPKPLTSTEDPLNNSTAKGVFAHLQPYARSKGPALTLSTLFALSAAVPHTVLRPSVYFPQYVQRVGFSLVFGGAAYVLATGDSRNGSGIVTAWSLTYLFLHLRRSIKPPHHPLTLAMTGGATVCAGLYGTEYFMYQT</sequence>
<dbReference type="AlphaFoldDB" id="F8P7N1"/>
<keyword evidence="2" id="KW-0472">Membrane</keyword>
<evidence type="ECO:0000256" key="1">
    <source>
        <dbReference type="SAM" id="MobiDB-lite"/>
    </source>
</evidence>
<dbReference type="HOGENOM" id="CLU_150211_0_0_1"/>
<feature type="transmembrane region" description="Helical" evidence="2">
    <location>
        <begin position="126"/>
        <end position="147"/>
    </location>
</feature>
<proteinExistence type="predicted"/>
<dbReference type="PANTHER" id="PTHR28177:SF1">
    <property type="entry name" value="ALTERED INHERITANCE OF MITOCHONDRIA PROTEIN 19, MITOCHONDRIAL"/>
    <property type="match status" value="1"/>
</dbReference>
<reference evidence="3" key="1">
    <citation type="submission" date="2011-04" db="EMBL/GenBank/DDBJ databases">
        <title>Evolution of plant cell wall degrading machinery underlies the functional diversity of forest fungi.</title>
        <authorList>
            <consortium name="US DOE Joint Genome Institute (JGI-PGF)"/>
            <person name="Eastwood D.C."/>
            <person name="Floudas D."/>
            <person name="Binder M."/>
            <person name="Majcherczyk A."/>
            <person name="Schneider P."/>
            <person name="Aerts A."/>
            <person name="Asiegbu F.O."/>
            <person name="Baker S.E."/>
            <person name="Barry K."/>
            <person name="Bendiksby M."/>
            <person name="Blumentritt M."/>
            <person name="Coutinho P.M."/>
            <person name="Cullen D."/>
            <person name="Cullen D."/>
            <person name="Gathman A."/>
            <person name="Goodell B."/>
            <person name="Henrissat B."/>
            <person name="Ihrmark K."/>
            <person name="Kauserud H."/>
            <person name="Kohler A."/>
            <person name="LaButti K."/>
            <person name="Lapidus A."/>
            <person name="Lavin J.L."/>
            <person name="Lee Y.-H."/>
            <person name="Lindquist E."/>
            <person name="Lilly W."/>
            <person name="Lucas S."/>
            <person name="Morin E."/>
            <person name="Murat C."/>
            <person name="Oguiza J.A."/>
            <person name="Park J."/>
            <person name="Pisabarro A.G."/>
            <person name="Riley R."/>
            <person name="Rosling A."/>
            <person name="Salamov A."/>
            <person name="Schmidt O."/>
            <person name="Schmutz J."/>
            <person name="Skrede I."/>
            <person name="Stenlid J."/>
            <person name="Wiebenga A."/>
            <person name="Xie X."/>
            <person name="Kues U."/>
            <person name="Hibbett D.S."/>
            <person name="Hoffmeister D."/>
            <person name="Hogberg N."/>
            <person name="Martin F."/>
            <person name="Grigoriev I.V."/>
            <person name="Watkinson S.C."/>
        </authorList>
    </citation>
    <scope>NUCLEOTIDE SEQUENCE</scope>
    <source>
        <strain evidence="3">S7.9</strain>
    </source>
</reference>
<name>F8P7N1_SERL9</name>
<dbReference type="RefSeq" id="XP_007322405.1">
    <property type="nucleotide sequence ID" value="XM_007322343.1"/>
</dbReference>
<evidence type="ECO:0000313" key="3">
    <source>
        <dbReference type="EMBL" id="EGO20439.1"/>
    </source>
</evidence>
<dbReference type="Pfam" id="PF10315">
    <property type="entry name" value="Aim19"/>
    <property type="match status" value="1"/>
</dbReference>
<accession>F8P7N1</accession>
<dbReference type="GO" id="GO:0005739">
    <property type="term" value="C:mitochondrion"/>
    <property type="evidence" value="ECO:0007669"/>
    <property type="project" value="TreeGrafter"/>
</dbReference>
<protein>
    <submittedName>
        <fullName evidence="3">Uncharacterized protein</fullName>
    </submittedName>
</protein>
<organism>
    <name type="scientific">Serpula lacrymans var. lacrymans (strain S7.9)</name>
    <name type="common">Dry rot fungus</name>
    <dbReference type="NCBI Taxonomy" id="578457"/>
    <lineage>
        <taxon>Eukaryota</taxon>
        <taxon>Fungi</taxon>
        <taxon>Dikarya</taxon>
        <taxon>Basidiomycota</taxon>
        <taxon>Agaricomycotina</taxon>
        <taxon>Agaricomycetes</taxon>
        <taxon>Agaricomycetidae</taxon>
        <taxon>Boletales</taxon>
        <taxon>Coniophorineae</taxon>
        <taxon>Serpulaceae</taxon>
        <taxon>Serpula</taxon>
    </lineage>
</organism>
<gene>
    <name evidence="3" type="ORF">SERLADRAFT_399272</name>
</gene>
<feature type="region of interest" description="Disordered" evidence="1">
    <location>
        <begin position="1"/>
        <end position="24"/>
    </location>
</feature>